<name>A0A8H3C866_9AGAM</name>
<dbReference type="Gene3D" id="1.10.287.1490">
    <property type="match status" value="1"/>
</dbReference>
<evidence type="ECO:0000256" key="1">
    <source>
        <dbReference type="SAM" id="Coils"/>
    </source>
</evidence>
<accession>A0A8H3C866</accession>
<dbReference type="EMBL" id="CAJMWV010003173">
    <property type="protein sequence ID" value="CAE6477700.1"/>
    <property type="molecule type" value="Genomic_DNA"/>
</dbReference>
<feature type="coiled-coil region" evidence="1">
    <location>
        <begin position="54"/>
        <end position="88"/>
    </location>
</feature>
<dbReference type="Proteomes" id="UP000663831">
    <property type="component" value="Unassembled WGS sequence"/>
</dbReference>
<comment type="caution">
    <text evidence="2">The sequence shown here is derived from an EMBL/GenBank/DDBJ whole genome shotgun (WGS) entry which is preliminary data.</text>
</comment>
<organism evidence="2 3">
    <name type="scientific">Rhizoctonia solani</name>
    <dbReference type="NCBI Taxonomy" id="456999"/>
    <lineage>
        <taxon>Eukaryota</taxon>
        <taxon>Fungi</taxon>
        <taxon>Dikarya</taxon>
        <taxon>Basidiomycota</taxon>
        <taxon>Agaricomycotina</taxon>
        <taxon>Agaricomycetes</taxon>
        <taxon>Cantharellales</taxon>
        <taxon>Ceratobasidiaceae</taxon>
        <taxon>Rhizoctonia</taxon>
    </lineage>
</organism>
<reference evidence="2" key="1">
    <citation type="submission" date="2021-01" db="EMBL/GenBank/DDBJ databases">
        <authorList>
            <person name="Kaushik A."/>
        </authorList>
    </citation>
    <scope>NUCLEOTIDE SEQUENCE</scope>
    <source>
        <strain evidence="2">AG3-1AP</strain>
    </source>
</reference>
<dbReference type="AlphaFoldDB" id="A0A8H3C866"/>
<gene>
    <name evidence="2" type="ORF">RDB_LOCUS94637</name>
</gene>
<keyword evidence="1" id="KW-0175">Coiled coil</keyword>
<sequence>MLTEVELHKAWVTRYLLNQAQPHEQVITPPANLTPINSTVPTIDSLRTILADGFREVNKKLDDLATDVKKLQANNVTINKKLDDLGADAEELRAHSVMTSDKLDRLTADGVVTTKKLDESPDVQKLQDEVGTLKTTINTVTTDIITLNQGVHDNGVSLTGLDRKVTDLPQTEGFKQAISASIRENETILDIRGIVNGHTQTLHDLDQASTDTSEELTRLQRGLARVDRVQCQLFNATRANNESWLEISNEDGVLPSEQDLVVVQSRDHLSRLNSRGIAELLGFYGCIPSDFHPADTPAVRKTNFVRQSQNWSPEVQLVHLGTLSNIFTLPITSFSSSLPPPN</sequence>
<evidence type="ECO:0000313" key="3">
    <source>
        <dbReference type="Proteomes" id="UP000663831"/>
    </source>
</evidence>
<protein>
    <submittedName>
        <fullName evidence="2">Uncharacterized protein</fullName>
    </submittedName>
</protein>
<proteinExistence type="predicted"/>
<evidence type="ECO:0000313" key="2">
    <source>
        <dbReference type="EMBL" id="CAE6477700.1"/>
    </source>
</evidence>